<evidence type="ECO:0000313" key="2">
    <source>
        <dbReference type="Proteomes" id="UP001151760"/>
    </source>
</evidence>
<name>A0ABQ5IFE6_9ASTR</name>
<gene>
    <name evidence="1" type="ORF">Tco_1093948</name>
</gene>
<comment type="caution">
    <text evidence="1">The sequence shown here is derived from an EMBL/GenBank/DDBJ whole genome shotgun (WGS) entry which is preliminary data.</text>
</comment>
<proteinExistence type="predicted"/>
<protein>
    <submittedName>
        <fullName evidence="1">Uncharacterized protein</fullName>
    </submittedName>
</protein>
<evidence type="ECO:0000313" key="1">
    <source>
        <dbReference type="EMBL" id="GJT98430.1"/>
    </source>
</evidence>
<reference evidence="1" key="2">
    <citation type="submission" date="2022-01" db="EMBL/GenBank/DDBJ databases">
        <authorList>
            <person name="Yamashiro T."/>
            <person name="Shiraishi A."/>
            <person name="Satake H."/>
            <person name="Nakayama K."/>
        </authorList>
    </citation>
    <scope>NUCLEOTIDE SEQUENCE</scope>
</reference>
<keyword evidence="2" id="KW-1185">Reference proteome</keyword>
<accession>A0ABQ5IFE6</accession>
<sequence length="365" mass="42088">MSALNQQTLADSGANERPPMFEKWNYIPWESRFKRFLDNKLEAGEQMSCLIEKGPYVRPMITDPDNTRQLMYGFDVTNHVRHSRLMDEFDKFAAKEGESLEYVYERLITLVNMMDRNNVRPIQVSINTKFLNCLQPEWSEYVTMSHASPSYSNSPQPYYVTHPSSFVDYEEDYQGKLQGNVGRQNRNQAFNAGNGFTHNDESNQIVQRVPRTESNPEQMLLAMKDEARSNLKDEENDIMLDNSFGDETLEELTDAVIMMAQIQPADDKAVTEPNYNAKAISEVNASHIMIPKGVHEHKNHRKRKTIVNTSDDDQTDSNIIFDDPYVENNGGSDEHDSNAHDQYHDVKIMAYNVQREAENKKTINQ</sequence>
<dbReference type="Proteomes" id="UP001151760">
    <property type="component" value="Unassembled WGS sequence"/>
</dbReference>
<organism evidence="1 2">
    <name type="scientific">Tanacetum coccineum</name>
    <dbReference type="NCBI Taxonomy" id="301880"/>
    <lineage>
        <taxon>Eukaryota</taxon>
        <taxon>Viridiplantae</taxon>
        <taxon>Streptophyta</taxon>
        <taxon>Embryophyta</taxon>
        <taxon>Tracheophyta</taxon>
        <taxon>Spermatophyta</taxon>
        <taxon>Magnoliopsida</taxon>
        <taxon>eudicotyledons</taxon>
        <taxon>Gunneridae</taxon>
        <taxon>Pentapetalae</taxon>
        <taxon>asterids</taxon>
        <taxon>campanulids</taxon>
        <taxon>Asterales</taxon>
        <taxon>Asteraceae</taxon>
        <taxon>Asteroideae</taxon>
        <taxon>Anthemideae</taxon>
        <taxon>Anthemidinae</taxon>
        <taxon>Tanacetum</taxon>
    </lineage>
</organism>
<dbReference type="EMBL" id="BQNB010020674">
    <property type="protein sequence ID" value="GJT98430.1"/>
    <property type="molecule type" value="Genomic_DNA"/>
</dbReference>
<reference evidence="1" key="1">
    <citation type="journal article" date="2022" name="Int. J. Mol. Sci.">
        <title>Draft Genome of Tanacetum Coccineum: Genomic Comparison of Closely Related Tanacetum-Family Plants.</title>
        <authorList>
            <person name="Yamashiro T."/>
            <person name="Shiraishi A."/>
            <person name="Nakayama K."/>
            <person name="Satake H."/>
        </authorList>
    </citation>
    <scope>NUCLEOTIDE SEQUENCE</scope>
</reference>